<dbReference type="NCBIfam" id="TIGR01120">
    <property type="entry name" value="rpiB"/>
    <property type="match status" value="1"/>
</dbReference>
<dbReference type="InterPro" id="IPR003500">
    <property type="entry name" value="RpiB_LacA_LacB"/>
</dbReference>
<dbReference type="AlphaFoldDB" id="A0A1M4UPJ6"/>
<dbReference type="GO" id="GO:0016861">
    <property type="term" value="F:intramolecular oxidoreductase activity, interconverting aldoses and ketoses"/>
    <property type="evidence" value="ECO:0007669"/>
    <property type="project" value="UniProtKB-ARBA"/>
</dbReference>
<feature type="active site" description="Proton donor" evidence="3">
    <location>
        <position position="97"/>
    </location>
</feature>
<feature type="binding site" evidence="4">
    <location>
        <position position="98"/>
    </location>
    <ligand>
        <name>D-ribulose 5-phosphate</name>
        <dbReference type="ChEBI" id="CHEBI:58121"/>
    </ligand>
</feature>
<dbReference type="Pfam" id="PF02502">
    <property type="entry name" value="LacAB_rpiB"/>
    <property type="match status" value="1"/>
</dbReference>
<dbReference type="NCBIfam" id="TIGR00689">
    <property type="entry name" value="rpiB_lacA_lacB"/>
    <property type="match status" value="1"/>
</dbReference>
<dbReference type="InterPro" id="IPR051812">
    <property type="entry name" value="SPI_LacAB/RpiB"/>
</dbReference>
<dbReference type="PANTHER" id="PTHR43732:SF1">
    <property type="entry name" value="RIBOSE 5-PHOSPHATE ISOMERASE"/>
    <property type="match status" value="1"/>
</dbReference>
<dbReference type="PIRSF" id="PIRSF005384">
    <property type="entry name" value="RpiB_LacA_B"/>
    <property type="match status" value="1"/>
</dbReference>
<reference evidence="5 6" key="1">
    <citation type="submission" date="2016-11" db="EMBL/GenBank/DDBJ databases">
        <authorList>
            <person name="Jaros S."/>
            <person name="Januszkiewicz K."/>
            <person name="Wedrychowicz H."/>
        </authorList>
    </citation>
    <scope>NUCLEOTIDE SEQUENCE [LARGE SCALE GENOMIC DNA]</scope>
    <source>
        <strain evidence="5 6">DSM 17918</strain>
    </source>
</reference>
<dbReference type="GO" id="GO:0005975">
    <property type="term" value="P:carbohydrate metabolic process"/>
    <property type="evidence" value="ECO:0007669"/>
    <property type="project" value="InterPro"/>
</dbReference>
<dbReference type="Proteomes" id="UP000184088">
    <property type="component" value="Unassembled WGS sequence"/>
</dbReference>
<dbReference type="NCBIfam" id="NF004051">
    <property type="entry name" value="PRK05571.1"/>
    <property type="match status" value="1"/>
</dbReference>
<feature type="binding site" evidence="4">
    <location>
        <position position="131"/>
    </location>
    <ligand>
        <name>D-ribulose 5-phosphate</name>
        <dbReference type="ChEBI" id="CHEBI:58121"/>
    </ligand>
</feature>
<evidence type="ECO:0000256" key="1">
    <source>
        <dbReference type="ARBA" id="ARBA00008754"/>
    </source>
</evidence>
<evidence type="ECO:0000256" key="4">
    <source>
        <dbReference type="PIRSR" id="PIRSR005384-2"/>
    </source>
</evidence>
<organism evidence="5 6">
    <name type="scientific">Caldanaerobius fijiensis DSM 17918</name>
    <dbReference type="NCBI Taxonomy" id="1121256"/>
    <lineage>
        <taxon>Bacteria</taxon>
        <taxon>Bacillati</taxon>
        <taxon>Bacillota</taxon>
        <taxon>Clostridia</taxon>
        <taxon>Thermoanaerobacterales</taxon>
        <taxon>Thermoanaerobacteraceae</taxon>
        <taxon>Caldanaerobius</taxon>
    </lineage>
</organism>
<dbReference type="InterPro" id="IPR036569">
    <property type="entry name" value="RpiB_LacA_LacB_sf"/>
</dbReference>
<feature type="binding site" evidence="4">
    <location>
        <position position="108"/>
    </location>
    <ligand>
        <name>D-ribulose 5-phosphate</name>
        <dbReference type="ChEBI" id="CHEBI:58121"/>
    </ligand>
</feature>
<evidence type="ECO:0000256" key="3">
    <source>
        <dbReference type="PIRSR" id="PIRSR005384-1"/>
    </source>
</evidence>
<dbReference type="SUPFAM" id="SSF89623">
    <property type="entry name" value="Ribose/Galactose isomerase RpiB/AlsB"/>
    <property type="match status" value="1"/>
</dbReference>
<dbReference type="OrthoDB" id="1778624at2"/>
<comment type="similarity">
    <text evidence="1">Belongs to the LacAB/RpiB family.</text>
</comment>
<feature type="binding site" evidence="4">
    <location>
        <position position="135"/>
    </location>
    <ligand>
        <name>D-ribulose 5-phosphate</name>
        <dbReference type="ChEBI" id="CHEBI:58121"/>
    </ligand>
</feature>
<dbReference type="PANTHER" id="PTHR43732">
    <property type="entry name" value="RIBOSE 5-PHOSPHATE ISOMERASE-RELATED"/>
    <property type="match status" value="1"/>
</dbReference>
<feature type="binding site" evidence="4">
    <location>
        <begin position="65"/>
        <end position="69"/>
    </location>
    <ligand>
        <name>D-ribulose 5-phosphate</name>
        <dbReference type="ChEBI" id="CHEBI:58121"/>
    </ligand>
</feature>
<sequence length="146" mass="16123">MIALGADHGGYELKEEIKKYLMQKGYEVKDFGTFSEEPVDYPDMAEKVGEAIISGQCDRGILCCGTGIGISIAANKIHGIRAANCSDSYSARMAKEHNNANVLCLGGRVVGKGLAIMIVEEWLNARFQGERHQRRIDKIAQLEKKY</sequence>
<evidence type="ECO:0000313" key="5">
    <source>
        <dbReference type="EMBL" id="SHE58568.1"/>
    </source>
</evidence>
<accession>A0A1M4UPJ6</accession>
<gene>
    <name evidence="5" type="ORF">SAMN02746089_00473</name>
</gene>
<keyword evidence="6" id="KW-1185">Reference proteome</keyword>
<evidence type="ECO:0000313" key="6">
    <source>
        <dbReference type="Proteomes" id="UP000184088"/>
    </source>
</evidence>
<feature type="active site" description="Proton acceptor" evidence="3">
    <location>
        <position position="64"/>
    </location>
</feature>
<evidence type="ECO:0000256" key="2">
    <source>
        <dbReference type="ARBA" id="ARBA00023235"/>
    </source>
</evidence>
<dbReference type="RefSeq" id="WP_073341498.1">
    <property type="nucleotide sequence ID" value="NZ_FQVH01000003.1"/>
</dbReference>
<dbReference type="InterPro" id="IPR004785">
    <property type="entry name" value="RpiB"/>
</dbReference>
<protein>
    <submittedName>
        <fullName evidence="5">Ribose 5-phosphate isomerase B</fullName>
    </submittedName>
</protein>
<name>A0A1M4UPJ6_9THEO</name>
<dbReference type="Gene3D" id="3.40.1400.10">
    <property type="entry name" value="Sugar-phosphate isomerase, RpiB/LacA/LacB"/>
    <property type="match status" value="1"/>
</dbReference>
<proteinExistence type="inferred from homology"/>
<keyword evidence="2 5" id="KW-0413">Isomerase</keyword>
<dbReference type="EMBL" id="FQVH01000003">
    <property type="protein sequence ID" value="SHE58568.1"/>
    <property type="molecule type" value="Genomic_DNA"/>
</dbReference>
<feature type="binding site" evidence="4">
    <location>
        <begin position="7"/>
        <end position="8"/>
    </location>
    <ligand>
        <name>D-ribulose 5-phosphate</name>
        <dbReference type="ChEBI" id="CHEBI:58121"/>
    </ligand>
</feature>
<dbReference type="STRING" id="1121256.SAMN02746089_00473"/>